<dbReference type="RefSeq" id="WP_154567245.1">
    <property type="nucleotide sequence ID" value="NZ_VOSW01000151.1"/>
</dbReference>
<name>A0A6N6W0B9_9BURK</name>
<evidence type="ECO:0000313" key="1">
    <source>
        <dbReference type="EMBL" id="KAE8754035.1"/>
    </source>
</evidence>
<dbReference type="AlphaFoldDB" id="A0A6N6W0B9"/>
<dbReference type="EMBL" id="VOSW01000151">
    <property type="protein sequence ID" value="KAE8754035.1"/>
    <property type="molecule type" value="Genomic_DNA"/>
</dbReference>
<evidence type="ECO:0000313" key="2">
    <source>
        <dbReference type="Proteomes" id="UP000463700"/>
    </source>
</evidence>
<dbReference type="OrthoDB" id="9837171at2"/>
<sequence>MAISGAISLDPTDGSIVYRTELRKITATLQTAGGNIPAGTMLAFGRQGLLIPLNQPGQDRKDSSRFTVTINPQDPTKGTVVFYVDVQEDAVTAQLTATATDSRGVPLNWITKNVANYVGHKLTALVTGPDKIAVPVAPDDLQTPANPEYTVAFSVTVTDDDANNAPVVGGLANWYYTMGNDIFDNMNGFAHQNDTLLQALKPVQAMGARSTGKMFTTTTDANGKATLFLVSKSKNTFATNVEVGGGIGLIGGGSFMVVDFEGTAVDTAPIPQGLNGNSVHFPDIDGPDVLVTVPPYAGAVSTDNIYLFINRIYSYQFNWGEAGGVADNASFKKANAYTDTASGGTGEQNTLRFVVATSDGVASTSAPSWFYGAGSQGLNEPDQGLPRVLDQLSINGVDNVINANVVTVPTVDLNVPLLQSNWTPALNDKVVVTIYLNGWDRDGDMRQPVAIPSSQTASQADVTAGFKLISFDSSVFDGWGRENYSPFRDGTFFAEYTLTTVDGLTTKRSQIYSVPLNTIGPGGAASKTQKAKP</sequence>
<gene>
    <name evidence="1" type="ORF">FSO04_41895</name>
</gene>
<dbReference type="Proteomes" id="UP000463700">
    <property type="component" value="Unassembled WGS sequence"/>
</dbReference>
<comment type="caution">
    <text evidence="1">The sequence shown here is derived from an EMBL/GenBank/DDBJ whole genome shotgun (WGS) entry which is preliminary data.</text>
</comment>
<organism evidence="1 2">
    <name type="scientific">Paraburkholderia madseniana</name>
    <dbReference type="NCBI Taxonomy" id="2599607"/>
    <lineage>
        <taxon>Bacteria</taxon>
        <taxon>Pseudomonadati</taxon>
        <taxon>Pseudomonadota</taxon>
        <taxon>Betaproteobacteria</taxon>
        <taxon>Burkholderiales</taxon>
        <taxon>Burkholderiaceae</taxon>
        <taxon>Paraburkholderia</taxon>
    </lineage>
</organism>
<proteinExistence type="predicted"/>
<protein>
    <submittedName>
        <fullName evidence="1">Uncharacterized protein</fullName>
    </submittedName>
</protein>
<accession>A0A6N6W0B9</accession>
<reference evidence="1 2" key="1">
    <citation type="journal article" date="2020" name="Int. J. Syst. Evol. Microbiol.">
        <title>Paraburkholderia madseniana sp. nov., a phenolic acid-degrading bacterium isolated from acidic forest soil.</title>
        <authorList>
            <person name="Wilhelm R.C."/>
            <person name="Murphy S.J.L."/>
            <person name="Feriancek N.M."/>
            <person name="Karasz D.C."/>
            <person name="DeRito C.M."/>
            <person name="Newman J.D."/>
            <person name="Buckley D.H."/>
        </authorList>
    </citation>
    <scope>NUCLEOTIDE SEQUENCE [LARGE SCALE GENOMIC DNA]</scope>
    <source>
        <strain evidence="1 2">RP11</strain>
    </source>
</reference>